<gene>
    <name evidence="1" type="ORF">SAMN06295955_111102</name>
</gene>
<dbReference type="Proteomes" id="UP000198339">
    <property type="component" value="Unassembled WGS sequence"/>
</dbReference>
<dbReference type="RefSeq" id="WP_170935578.1">
    <property type="nucleotide sequence ID" value="NZ_FZPA01000011.1"/>
</dbReference>
<evidence type="ECO:0008006" key="3">
    <source>
        <dbReference type="Google" id="ProtNLM"/>
    </source>
</evidence>
<proteinExistence type="predicted"/>
<organism evidence="1 2">
    <name type="scientific">Sphingopyxis indica</name>
    <dbReference type="NCBI Taxonomy" id="436663"/>
    <lineage>
        <taxon>Bacteria</taxon>
        <taxon>Pseudomonadati</taxon>
        <taxon>Pseudomonadota</taxon>
        <taxon>Alphaproteobacteria</taxon>
        <taxon>Sphingomonadales</taxon>
        <taxon>Sphingomonadaceae</taxon>
        <taxon>Sphingopyxis</taxon>
    </lineage>
</organism>
<dbReference type="Pfam" id="PF11017">
    <property type="entry name" value="DUF2855"/>
    <property type="match status" value="1"/>
</dbReference>
<name>A0A239JVH3_9SPHN</name>
<evidence type="ECO:0000313" key="2">
    <source>
        <dbReference type="Proteomes" id="UP000198339"/>
    </source>
</evidence>
<dbReference type="AlphaFoldDB" id="A0A239JVH3"/>
<dbReference type="EMBL" id="FZPA01000011">
    <property type="protein sequence ID" value="SNT09907.1"/>
    <property type="molecule type" value="Genomic_DNA"/>
</dbReference>
<accession>A0A239JVH3</accession>
<evidence type="ECO:0000313" key="1">
    <source>
        <dbReference type="EMBL" id="SNT09907.1"/>
    </source>
</evidence>
<protein>
    <recommendedName>
        <fullName evidence="3">DUF2855 domain-containing protein</fullName>
    </recommendedName>
</protein>
<dbReference type="InterPro" id="IPR021276">
    <property type="entry name" value="DUF2855"/>
</dbReference>
<keyword evidence="2" id="KW-1185">Reference proteome</keyword>
<sequence length="355" mass="38395">MDGAEIITLAVDRSGTLPGQLQRVVDERLPLRDGQIRLRIDRFSLSANNLTYALLGDRMGYWALFPVGEPWGIVPAWGFATVIDSADDRIAIGECLYGLWPMASETVLKPGRVNARLIVENSPHRRALPPAYNSYFRLAADPIHAPGSEDRQAVLRPLFITSFLLDRRVAASTESDTVIVTSASSKTALGLGWLLRDRPAKRSIGITSPRNRDAVTALGLFDAVATYDDLPRSDGAVIIDFSGDHDMLDRLRGNGTGARLCRVGMTHWRDGSEELAPRGAHDEFFFAPDAIIKAAAELGPAGFDAALAEATRAFIAASRPWLGIEVVRGGTAIGEAWARLRFGSGDPTSAIVASF</sequence>
<reference evidence="1 2" key="1">
    <citation type="submission" date="2017-06" db="EMBL/GenBank/DDBJ databases">
        <authorList>
            <person name="Kim H.J."/>
            <person name="Triplett B.A."/>
        </authorList>
    </citation>
    <scope>NUCLEOTIDE SEQUENCE [LARGE SCALE GENOMIC DNA]</scope>
    <source>
        <strain evidence="1 2">DS15</strain>
    </source>
</reference>